<dbReference type="InterPro" id="IPR024788">
    <property type="entry name" value="Malectin-like_Carb-bd_dom"/>
</dbReference>
<dbReference type="Gene3D" id="2.60.120.430">
    <property type="entry name" value="Galactose-binding lectin"/>
    <property type="match status" value="2"/>
</dbReference>
<reference evidence="10" key="1">
    <citation type="submission" date="2020-06" db="EMBL/GenBank/DDBJ databases">
        <title>WGS assembly of Ceratodon purpureus strain R40.</title>
        <authorList>
            <person name="Carey S.B."/>
            <person name="Jenkins J."/>
            <person name="Shu S."/>
            <person name="Lovell J.T."/>
            <person name="Sreedasyam A."/>
            <person name="Maumus F."/>
            <person name="Tiley G.P."/>
            <person name="Fernandez-Pozo N."/>
            <person name="Barry K."/>
            <person name="Chen C."/>
            <person name="Wang M."/>
            <person name="Lipzen A."/>
            <person name="Daum C."/>
            <person name="Saski C.A."/>
            <person name="Payton A.C."/>
            <person name="Mcbreen J.C."/>
            <person name="Conrad R.E."/>
            <person name="Kollar L.M."/>
            <person name="Olsson S."/>
            <person name="Huttunen S."/>
            <person name="Landis J.B."/>
            <person name="Wickett N.J."/>
            <person name="Johnson M.G."/>
            <person name="Rensing S.A."/>
            <person name="Grimwood J."/>
            <person name="Schmutz J."/>
            <person name="Mcdaniel S.F."/>
        </authorList>
    </citation>
    <scope>NUCLEOTIDE SEQUENCE</scope>
    <source>
        <strain evidence="10">R40</strain>
    </source>
</reference>
<dbReference type="EMBL" id="CM026428">
    <property type="protein sequence ID" value="KAG0566050.1"/>
    <property type="molecule type" value="Genomic_DNA"/>
</dbReference>
<keyword evidence="2" id="KW-0433">Leucine-rich repeat</keyword>
<evidence type="ECO:0000256" key="3">
    <source>
        <dbReference type="ARBA" id="ARBA00022729"/>
    </source>
</evidence>
<comment type="subcellular location">
    <subcellularLocation>
        <location evidence="1">Membrane</location>
        <topology evidence="1">Single-pass membrane protein</topology>
    </subcellularLocation>
</comment>
<dbReference type="AlphaFoldDB" id="A0A8T0H428"/>
<evidence type="ECO:0000256" key="4">
    <source>
        <dbReference type="ARBA" id="ARBA00022737"/>
    </source>
</evidence>
<evidence type="ECO:0000256" key="6">
    <source>
        <dbReference type="SAM" id="MobiDB-lite"/>
    </source>
</evidence>
<dbReference type="InterPro" id="IPR003591">
    <property type="entry name" value="Leu-rich_rpt_typical-subtyp"/>
</dbReference>
<feature type="compositionally biased region" description="Polar residues" evidence="6">
    <location>
        <begin position="635"/>
        <end position="645"/>
    </location>
</feature>
<feature type="chain" id="PRO_5035944470" description="Malectin-like domain-containing protein" evidence="8">
    <location>
        <begin position="33"/>
        <end position="645"/>
    </location>
</feature>
<dbReference type="Proteomes" id="UP000822688">
    <property type="component" value="Chromosome 7"/>
</dbReference>
<evidence type="ECO:0000256" key="5">
    <source>
        <dbReference type="ARBA" id="ARBA00023136"/>
    </source>
</evidence>
<dbReference type="PANTHER" id="PTHR45631">
    <property type="entry name" value="OS07G0107800 PROTEIN-RELATED"/>
    <property type="match status" value="1"/>
</dbReference>
<evidence type="ECO:0000256" key="2">
    <source>
        <dbReference type="ARBA" id="ARBA00022614"/>
    </source>
</evidence>
<evidence type="ECO:0000256" key="7">
    <source>
        <dbReference type="SAM" id="Phobius"/>
    </source>
</evidence>
<sequence>MRFETHAKMKLLALLVMVVLSLLLSASHPTSAQDNAGPYAKRIACGSPTEKYSSNGYVWEKDQGYTGGSSAILAVHNPKAPQLNTLRYFQKSDGLENCYNITAPVGRYLIRLFFAFGEADNAGREPQFDVSIEGTLVYRMDTGWSEDPEDSYQDSLVFVDDGAATICFHSSDHGNPAVASIEILQILDDAYNRGVSRDRNIIMKTMKRVSAGARKSGFGSDFRADPWAGDRYWQTDSSLFLPGSRVNSISTTQNIGKFSVLPNLYPMDIFQSATITTDDMQSLSYTLPVDTNMRYSIWIYLAEISPFVVRPQDRVFDILVNKKKVFTGVDIVAQAPGAFNALILNVTVTVDVPSLALTFSPIFGPIAVNAFEIYQLVPTDATTVKTDLWAMQLLKQSLSLPASHGWNGDPCVPQGHTWFGVNCQFNATKNSWCIHGLYLDVQGVRGVLGEEIGSFSGIQVLNISHNTLQGSIPVSIGNLSSLVILDLSHNQLNGSVPETLGTLPNLKKLLLNDNQLSGEVPSTLGASALRGANLNFANNDELCGVGLRPCVSTSNRKSAALRVTAFVVVLVIALMAGCGFIIWKRRSNMARAQKLARGAPYAKARTTFVRDVQMARTVLTDHFRPVHRDPGPYVPSQSSTLLGSS</sequence>
<keyword evidence="11" id="KW-1185">Reference proteome</keyword>
<gene>
    <name evidence="10" type="ORF">KC19_7G034400</name>
</gene>
<dbReference type="InterPro" id="IPR032675">
    <property type="entry name" value="LRR_dom_sf"/>
</dbReference>
<dbReference type="PANTHER" id="PTHR45631:SF181">
    <property type="entry name" value="RECEPTOR-LIKE PROTEIN 4"/>
    <property type="match status" value="1"/>
</dbReference>
<proteinExistence type="predicted"/>
<keyword evidence="3 8" id="KW-0732">Signal</keyword>
<keyword evidence="4" id="KW-0677">Repeat</keyword>
<comment type="caution">
    <text evidence="10">The sequence shown here is derived from an EMBL/GenBank/DDBJ whole genome shotgun (WGS) entry which is preliminary data.</text>
</comment>
<accession>A0A8T0H428</accession>
<dbReference type="GO" id="GO:0016020">
    <property type="term" value="C:membrane"/>
    <property type="evidence" value="ECO:0007669"/>
    <property type="project" value="UniProtKB-SubCell"/>
</dbReference>
<evidence type="ECO:0000259" key="9">
    <source>
        <dbReference type="Pfam" id="PF12819"/>
    </source>
</evidence>
<dbReference type="Pfam" id="PF13855">
    <property type="entry name" value="LRR_8"/>
    <property type="match status" value="1"/>
</dbReference>
<organism evidence="10 11">
    <name type="scientific">Ceratodon purpureus</name>
    <name type="common">Fire moss</name>
    <name type="synonym">Dicranum purpureum</name>
    <dbReference type="NCBI Taxonomy" id="3225"/>
    <lineage>
        <taxon>Eukaryota</taxon>
        <taxon>Viridiplantae</taxon>
        <taxon>Streptophyta</taxon>
        <taxon>Embryophyta</taxon>
        <taxon>Bryophyta</taxon>
        <taxon>Bryophytina</taxon>
        <taxon>Bryopsida</taxon>
        <taxon>Dicranidae</taxon>
        <taxon>Pseudoditrichales</taxon>
        <taxon>Ditrichaceae</taxon>
        <taxon>Ceratodon</taxon>
    </lineage>
</organism>
<keyword evidence="5 7" id="KW-0472">Membrane</keyword>
<dbReference type="FunFam" id="3.80.10.10:FF:000400">
    <property type="entry name" value="Nuclear pore complex protein NUP107"/>
    <property type="match status" value="1"/>
</dbReference>
<evidence type="ECO:0000313" key="11">
    <source>
        <dbReference type="Proteomes" id="UP000822688"/>
    </source>
</evidence>
<dbReference type="Gene3D" id="3.80.10.10">
    <property type="entry name" value="Ribonuclease Inhibitor"/>
    <property type="match status" value="1"/>
</dbReference>
<dbReference type="SMART" id="SM00369">
    <property type="entry name" value="LRR_TYP"/>
    <property type="match status" value="2"/>
</dbReference>
<name>A0A8T0H428_CERPU</name>
<protein>
    <recommendedName>
        <fullName evidence="9">Malectin-like domain-containing protein</fullName>
    </recommendedName>
</protein>
<evidence type="ECO:0000256" key="8">
    <source>
        <dbReference type="SAM" id="SignalP"/>
    </source>
</evidence>
<evidence type="ECO:0000256" key="1">
    <source>
        <dbReference type="ARBA" id="ARBA00004167"/>
    </source>
</evidence>
<dbReference type="InterPro" id="IPR001611">
    <property type="entry name" value="Leu-rich_rpt"/>
</dbReference>
<feature type="domain" description="Malectin-like" evidence="9">
    <location>
        <begin position="43"/>
        <end position="375"/>
    </location>
</feature>
<keyword evidence="7" id="KW-1133">Transmembrane helix</keyword>
<keyword evidence="7" id="KW-0812">Transmembrane</keyword>
<dbReference type="SUPFAM" id="SSF52058">
    <property type="entry name" value="L domain-like"/>
    <property type="match status" value="1"/>
</dbReference>
<feature type="signal peptide" evidence="8">
    <location>
        <begin position="1"/>
        <end position="32"/>
    </location>
</feature>
<feature type="transmembrane region" description="Helical" evidence="7">
    <location>
        <begin position="559"/>
        <end position="583"/>
    </location>
</feature>
<dbReference type="Pfam" id="PF12819">
    <property type="entry name" value="Malectin_like"/>
    <property type="match status" value="1"/>
</dbReference>
<evidence type="ECO:0000313" key="10">
    <source>
        <dbReference type="EMBL" id="KAG0566050.1"/>
    </source>
</evidence>
<feature type="region of interest" description="Disordered" evidence="6">
    <location>
        <begin position="626"/>
        <end position="645"/>
    </location>
</feature>